<organism evidence="2 3">
    <name type="scientific">Ilyodon furcidens</name>
    <name type="common">goldbreast splitfin</name>
    <dbReference type="NCBI Taxonomy" id="33524"/>
    <lineage>
        <taxon>Eukaryota</taxon>
        <taxon>Metazoa</taxon>
        <taxon>Chordata</taxon>
        <taxon>Craniata</taxon>
        <taxon>Vertebrata</taxon>
        <taxon>Euteleostomi</taxon>
        <taxon>Actinopterygii</taxon>
        <taxon>Neopterygii</taxon>
        <taxon>Teleostei</taxon>
        <taxon>Neoteleostei</taxon>
        <taxon>Acanthomorphata</taxon>
        <taxon>Ovalentaria</taxon>
        <taxon>Atherinomorphae</taxon>
        <taxon>Cyprinodontiformes</taxon>
        <taxon>Goodeidae</taxon>
        <taxon>Ilyodon</taxon>
    </lineage>
</organism>
<dbReference type="EMBL" id="JAHRIQ010104814">
    <property type="protein sequence ID" value="MEQ2254882.1"/>
    <property type="molecule type" value="Genomic_DNA"/>
</dbReference>
<sequence>MFSLVFNSFSPLLLAGSIQLSGGDLPAQLLRFGLFTGNLLEMFERVQLAGSPTRTNAFCHKLELTYVNARETSSGCCEAWQEMEQSTATTGAQHTKHKKILLIS</sequence>
<keyword evidence="3" id="KW-1185">Reference proteome</keyword>
<evidence type="ECO:0000256" key="1">
    <source>
        <dbReference type="SAM" id="SignalP"/>
    </source>
</evidence>
<proteinExistence type="predicted"/>
<comment type="caution">
    <text evidence="2">The sequence shown here is derived from an EMBL/GenBank/DDBJ whole genome shotgun (WGS) entry which is preliminary data.</text>
</comment>
<evidence type="ECO:0008006" key="4">
    <source>
        <dbReference type="Google" id="ProtNLM"/>
    </source>
</evidence>
<name>A0ABV0VC54_9TELE</name>
<evidence type="ECO:0000313" key="2">
    <source>
        <dbReference type="EMBL" id="MEQ2254882.1"/>
    </source>
</evidence>
<evidence type="ECO:0000313" key="3">
    <source>
        <dbReference type="Proteomes" id="UP001482620"/>
    </source>
</evidence>
<gene>
    <name evidence="2" type="ORF">ILYODFUR_008199</name>
</gene>
<feature type="signal peptide" evidence="1">
    <location>
        <begin position="1"/>
        <end position="15"/>
    </location>
</feature>
<feature type="chain" id="PRO_5045492630" description="Secreted protein" evidence="1">
    <location>
        <begin position="16"/>
        <end position="104"/>
    </location>
</feature>
<accession>A0ABV0VC54</accession>
<dbReference type="Proteomes" id="UP001482620">
    <property type="component" value="Unassembled WGS sequence"/>
</dbReference>
<protein>
    <recommendedName>
        <fullName evidence="4">Secreted protein</fullName>
    </recommendedName>
</protein>
<keyword evidence="1" id="KW-0732">Signal</keyword>
<reference evidence="2 3" key="1">
    <citation type="submission" date="2021-06" db="EMBL/GenBank/DDBJ databases">
        <authorList>
            <person name="Palmer J.M."/>
        </authorList>
    </citation>
    <scope>NUCLEOTIDE SEQUENCE [LARGE SCALE GENOMIC DNA]</scope>
    <source>
        <strain evidence="3">if_2019</strain>
        <tissue evidence="2">Muscle</tissue>
    </source>
</reference>